<accession>A0A2H0TJZ8</accession>
<sequence length="94" mass="11336">FDTVAVDFLPNSDYDFKFYPLITQNKGLLYRANKASKIVSVKTWLRFLDGLSGNDEQVHKFIKLPAWFYRILRENNFKIHYFCKENDKKSIYFR</sequence>
<proteinExistence type="predicted"/>
<evidence type="ECO:0000313" key="2">
    <source>
        <dbReference type="Proteomes" id="UP000228909"/>
    </source>
</evidence>
<comment type="caution">
    <text evidence="1">The sequence shown here is derived from an EMBL/GenBank/DDBJ whole genome shotgun (WGS) entry which is preliminary data.</text>
</comment>
<name>A0A2H0TJZ8_9BACT</name>
<dbReference type="EMBL" id="PFCK01000006">
    <property type="protein sequence ID" value="PIR71866.1"/>
    <property type="molecule type" value="Genomic_DNA"/>
</dbReference>
<reference evidence="2" key="1">
    <citation type="submission" date="2017-09" db="EMBL/GenBank/DDBJ databases">
        <title>Depth-based differentiation of microbial function through sediment-hosted aquifers and enrichment of novel symbionts in the deep terrestrial subsurface.</title>
        <authorList>
            <person name="Probst A.J."/>
            <person name="Ladd B."/>
            <person name="Jarett J.K."/>
            <person name="Geller-Mcgrath D.E."/>
            <person name="Sieber C.M.K."/>
            <person name="Emerson J.B."/>
            <person name="Anantharaman K."/>
            <person name="Thomas B.C."/>
            <person name="Malmstrom R."/>
            <person name="Stieglmeier M."/>
            <person name="Klingl A."/>
            <person name="Woyke T."/>
            <person name="Ryan C.M."/>
            <person name="Banfield J.F."/>
        </authorList>
    </citation>
    <scope>NUCLEOTIDE SEQUENCE [LARGE SCALE GENOMIC DNA]</scope>
</reference>
<gene>
    <name evidence="1" type="ORF">COU43_00080</name>
</gene>
<protein>
    <submittedName>
        <fullName evidence="1">Uncharacterized protein</fullName>
    </submittedName>
</protein>
<organism evidence="1 2">
    <name type="scientific">Candidatus Nealsonbacteria bacterium CG10_big_fil_rev_8_21_14_0_10_37_25</name>
    <dbReference type="NCBI Taxonomy" id="1974711"/>
    <lineage>
        <taxon>Bacteria</taxon>
        <taxon>Candidatus Nealsoniibacteriota</taxon>
    </lineage>
</organism>
<dbReference type="Proteomes" id="UP000228909">
    <property type="component" value="Unassembled WGS sequence"/>
</dbReference>
<feature type="non-terminal residue" evidence="1">
    <location>
        <position position="1"/>
    </location>
</feature>
<evidence type="ECO:0000313" key="1">
    <source>
        <dbReference type="EMBL" id="PIR71866.1"/>
    </source>
</evidence>
<dbReference type="AlphaFoldDB" id="A0A2H0TJZ8"/>